<proteinExistence type="predicted"/>
<protein>
    <submittedName>
        <fullName evidence="3">Uncharacterized protein</fullName>
    </submittedName>
</protein>
<keyword evidence="2" id="KW-0732">Signal</keyword>
<feature type="region of interest" description="Disordered" evidence="1">
    <location>
        <begin position="28"/>
        <end position="120"/>
    </location>
</feature>
<name>A0ABD2MGU4_9CUCU</name>
<feature type="chain" id="PRO_5044891224" evidence="2">
    <location>
        <begin position="25"/>
        <end position="433"/>
    </location>
</feature>
<dbReference type="Proteomes" id="UP001516400">
    <property type="component" value="Unassembled WGS sequence"/>
</dbReference>
<comment type="caution">
    <text evidence="3">The sequence shown here is derived from an EMBL/GenBank/DDBJ whole genome shotgun (WGS) entry which is preliminary data.</text>
</comment>
<evidence type="ECO:0000313" key="4">
    <source>
        <dbReference type="Proteomes" id="UP001516400"/>
    </source>
</evidence>
<dbReference type="EMBL" id="JABFTP020000001">
    <property type="protein sequence ID" value="KAL3265346.1"/>
    <property type="molecule type" value="Genomic_DNA"/>
</dbReference>
<feature type="compositionally biased region" description="Pro residues" evidence="1">
    <location>
        <begin position="35"/>
        <end position="105"/>
    </location>
</feature>
<accession>A0ABD2MGU4</accession>
<evidence type="ECO:0000256" key="2">
    <source>
        <dbReference type="SAM" id="SignalP"/>
    </source>
</evidence>
<reference evidence="3 4" key="1">
    <citation type="journal article" date="2021" name="BMC Biol.">
        <title>Horizontally acquired antibacterial genes associated with adaptive radiation of ladybird beetles.</title>
        <authorList>
            <person name="Li H.S."/>
            <person name="Tang X.F."/>
            <person name="Huang Y.H."/>
            <person name="Xu Z.Y."/>
            <person name="Chen M.L."/>
            <person name="Du X.Y."/>
            <person name="Qiu B.Y."/>
            <person name="Chen P.T."/>
            <person name="Zhang W."/>
            <person name="Slipinski A."/>
            <person name="Escalona H.E."/>
            <person name="Waterhouse R.M."/>
            <person name="Zwick A."/>
            <person name="Pang H."/>
        </authorList>
    </citation>
    <scope>NUCLEOTIDE SEQUENCE [LARGE SCALE GENOMIC DNA]</scope>
    <source>
        <strain evidence="3">SYSU2018</strain>
    </source>
</reference>
<organism evidence="3 4">
    <name type="scientific">Cryptolaemus montrouzieri</name>
    <dbReference type="NCBI Taxonomy" id="559131"/>
    <lineage>
        <taxon>Eukaryota</taxon>
        <taxon>Metazoa</taxon>
        <taxon>Ecdysozoa</taxon>
        <taxon>Arthropoda</taxon>
        <taxon>Hexapoda</taxon>
        <taxon>Insecta</taxon>
        <taxon>Pterygota</taxon>
        <taxon>Neoptera</taxon>
        <taxon>Endopterygota</taxon>
        <taxon>Coleoptera</taxon>
        <taxon>Polyphaga</taxon>
        <taxon>Cucujiformia</taxon>
        <taxon>Coccinelloidea</taxon>
        <taxon>Coccinellidae</taxon>
        <taxon>Scymninae</taxon>
        <taxon>Scymnini</taxon>
        <taxon>Cryptolaemus</taxon>
    </lineage>
</organism>
<gene>
    <name evidence="3" type="ORF">HHI36_009554</name>
</gene>
<evidence type="ECO:0000313" key="3">
    <source>
        <dbReference type="EMBL" id="KAL3265346.1"/>
    </source>
</evidence>
<dbReference type="AlphaFoldDB" id="A0ABD2MGU4"/>
<sequence length="433" mass="48515">MVSNKVRHLLLFILLLVLLDSCACWGTRTSGSRPRPSPTHRPFPRPSPTHRPFPSPTHRPFPSPTHRPFPSPTYRPFPQPTHRPFPKPTQRPYPQPTYKPFPQPTRYPTQPRYPVGPHPSYPGYGNGGIFAPGRPYQPSYNVPVRIPAPGGSRIRVYNVRNYHPSTYWAPPSYPIYHYTYRDTGSSALGFYLGYSLGRITHPTYYYHHHGYDGYSPRYDHYTVHHYYHNTGNIPKEQTVVSKSIIQCEDSSQICPVNTTALCKTNGEIMCLVAATRTIPCKHDSNVRCIRSMIPCENNDSSECKGVAKGQSASIDIPCISNTIIDGNITTVNNTIISTDKSRNETITPISNFETTPVITTIRSSETTLPSVQIKISDITFPSLDSSSSKTSAPQFCVTIIAQPSKRALTEGEQAFNEATNIFEKFFSKAFGMG</sequence>
<dbReference type="PRINTS" id="PR01217">
    <property type="entry name" value="PRICHEXTENSN"/>
</dbReference>
<evidence type="ECO:0000256" key="1">
    <source>
        <dbReference type="SAM" id="MobiDB-lite"/>
    </source>
</evidence>
<feature type="signal peptide" evidence="2">
    <location>
        <begin position="1"/>
        <end position="24"/>
    </location>
</feature>
<keyword evidence="4" id="KW-1185">Reference proteome</keyword>